<evidence type="ECO:0000256" key="13">
    <source>
        <dbReference type="ARBA" id="ARBA00023027"/>
    </source>
</evidence>
<comment type="similarity">
    <text evidence="3 18">Belongs to the complex I subunit 2 family.</text>
</comment>
<evidence type="ECO:0000256" key="5">
    <source>
        <dbReference type="ARBA" id="ARBA00021008"/>
    </source>
</evidence>
<keyword evidence="11 18" id="KW-0249">Electron transport</keyword>
<protein>
    <recommendedName>
        <fullName evidence="5 18">NADH-ubiquinone oxidoreductase chain 2</fullName>
        <ecNumber evidence="4 18">7.1.1.2</ecNumber>
    </recommendedName>
</protein>
<evidence type="ECO:0000256" key="6">
    <source>
        <dbReference type="ARBA" id="ARBA00022448"/>
    </source>
</evidence>
<dbReference type="InterPro" id="IPR001750">
    <property type="entry name" value="ND/Mrp_TM"/>
</dbReference>
<evidence type="ECO:0000256" key="10">
    <source>
        <dbReference type="ARBA" id="ARBA00022967"/>
    </source>
</evidence>
<keyword evidence="12 18" id="KW-1133">Transmembrane helix</keyword>
<evidence type="ECO:0000256" key="12">
    <source>
        <dbReference type="ARBA" id="ARBA00022989"/>
    </source>
</evidence>
<accession>A0A343WNL0</accession>
<dbReference type="PANTHER" id="PTHR46552:SF1">
    <property type="entry name" value="NADH-UBIQUINONE OXIDOREDUCTASE CHAIN 2"/>
    <property type="match status" value="1"/>
</dbReference>
<dbReference type="PANTHER" id="PTHR46552">
    <property type="entry name" value="NADH-UBIQUINONE OXIDOREDUCTASE CHAIN 2"/>
    <property type="match status" value="1"/>
</dbReference>
<dbReference type="Pfam" id="PF00361">
    <property type="entry name" value="Proton_antipo_M"/>
    <property type="match status" value="1"/>
</dbReference>
<feature type="transmembrane region" description="Helical" evidence="18">
    <location>
        <begin position="192"/>
        <end position="211"/>
    </location>
</feature>
<evidence type="ECO:0000256" key="9">
    <source>
        <dbReference type="ARBA" id="ARBA00022792"/>
    </source>
</evidence>
<keyword evidence="10 18" id="KW-1278">Translocase</keyword>
<keyword evidence="13 18" id="KW-0520">NAD</keyword>
<proteinExistence type="inferred from homology"/>
<keyword evidence="15 18" id="KW-0496">Mitochondrion</keyword>
<dbReference type="RefSeq" id="YP_009488327.1">
    <property type="nucleotide sequence ID" value="NC_037833.1"/>
</dbReference>
<evidence type="ECO:0000256" key="14">
    <source>
        <dbReference type="ARBA" id="ARBA00023075"/>
    </source>
</evidence>
<reference evidence="20" key="1">
    <citation type="journal article" date="2018" name="BMC Genomics">
        <title>Compositional and mutational rate heterogeneity in mitochondrial genomes and its effect on the phylogenetic inferences of Cimicomorpha (Hemiptera: Heteroptera).</title>
        <authorList>
            <person name="Yang H."/>
            <person name="Li T."/>
            <person name="Dang K."/>
            <person name="Bu W."/>
        </authorList>
    </citation>
    <scope>NUCLEOTIDE SEQUENCE</scope>
</reference>
<dbReference type="EC" id="7.1.1.2" evidence="4 18"/>
<feature type="transmembrane region" description="Helical" evidence="18">
    <location>
        <begin position="231"/>
        <end position="251"/>
    </location>
</feature>
<keyword evidence="7 18" id="KW-0679">Respiratory chain</keyword>
<evidence type="ECO:0000256" key="18">
    <source>
        <dbReference type="RuleBase" id="RU003403"/>
    </source>
</evidence>
<keyword evidence="8 18" id="KW-0812">Transmembrane</keyword>
<evidence type="ECO:0000256" key="1">
    <source>
        <dbReference type="ARBA" id="ARBA00003257"/>
    </source>
</evidence>
<evidence type="ECO:0000256" key="15">
    <source>
        <dbReference type="ARBA" id="ARBA00023128"/>
    </source>
</evidence>
<dbReference type="InterPro" id="IPR003917">
    <property type="entry name" value="NADH_UbQ_OxRdtase_chain2"/>
</dbReference>
<evidence type="ECO:0000256" key="3">
    <source>
        <dbReference type="ARBA" id="ARBA00007012"/>
    </source>
</evidence>
<keyword evidence="16 18" id="KW-0472">Membrane</keyword>
<dbReference type="GO" id="GO:0005743">
    <property type="term" value="C:mitochondrial inner membrane"/>
    <property type="evidence" value="ECO:0007669"/>
    <property type="project" value="UniProtKB-SubCell"/>
</dbReference>
<feature type="transmembrane region" description="Helical" evidence="18">
    <location>
        <begin position="307"/>
        <end position="323"/>
    </location>
</feature>
<dbReference type="CTD" id="4536"/>
<comment type="subcellular location">
    <subcellularLocation>
        <location evidence="2 18">Mitochondrion inner membrane</location>
        <topology evidence="2 18">Multi-pass membrane protein</topology>
    </subcellularLocation>
</comment>
<evidence type="ECO:0000256" key="17">
    <source>
        <dbReference type="ARBA" id="ARBA00049551"/>
    </source>
</evidence>
<gene>
    <name evidence="20" type="primary">ND2</name>
</gene>
<keyword evidence="6" id="KW-0813">Transport</keyword>
<sequence>MTKFNKKTFFLMIMIMSTVMVMSSNKWLSVWMGMEINMMMTIPFMFQNKSKELSEKIMTYFLTQAMGSIILLTSIMMKTYNLNFMIVMFTTTVSMMIKMGIPPFHMWMPEMLNKMDWITLLIMITLQKINPLIVSSQLTEQNNLLNMMMITAATVGSISGINQLSLSKIMAFSSINHMSWMMMCMAMKNNLWIKYFIVYALITATLCLTFNKNMSFYMNQLNHNMMNMNKMMMLTMMLNLGGIPPLPGFLLKWMTMESMMVSNYFFMMTIMIFSSMVTLLFYMKLMYTNMMLSSTMTKFKLMNHNKQLYLIMLINLITPSILLI</sequence>
<dbReference type="GeneID" id="36944068"/>
<dbReference type="EMBL" id="MF351855">
    <property type="protein sequence ID" value="AWD31586.1"/>
    <property type="molecule type" value="Genomic_DNA"/>
</dbReference>
<keyword evidence="9 18" id="KW-0999">Mitochondrion inner membrane</keyword>
<evidence type="ECO:0000256" key="8">
    <source>
        <dbReference type="ARBA" id="ARBA00022692"/>
    </source>
</evidence>
<evidence type="ECO:0000256" key="2">
    <source>
        <dbReference type="ARBA" id="ARBA00004448"/>
    </source>
</evidence>
<feature type="transmembrane region" description="Helical" evidence="18">
    <location>
        <begin position="147"/>
        <end position="171"/>
    </location>
</feature>
<comment type="function">
    <text evidence="1">Core subunit of the mitochondrial membrane respiratory chain NADH dehydrogenase (Complex I) that is believed to belong to the minimal assembly required for catalysis. Complex I functions in the transfer of electrons from NADH to the respiratory chain. The immediate electron acceptor for the enzyme is believed to be ubiquinone.</text>
</comment>
<evidence type="ECO:0000259" key="19">
    <source>
        <dbReference type="Pfam" id="PF00361"/>
    </source>
</evidence>
<evidence type="ECO:0000256" key="7">
    <source>
        <dbReference type="ARBA" id="ARBA00022660"/>
    </source>
</evidence>
<dbReference type="InterPro" id="IPR050175">
    <property type="entry name" value="Complex_I_Subunit_2"/>
</dbReference>
<geneLocation type="mitochondrion" evidence="20"/>
<feature type="transmembrane region" description="Helical" evidence="18">
    <location>
        <begin position="263"/>
        <end position="287"/>
    </location>
</feature>
<evidence type="ECO:0000256" key="4">
    <source>
        <dbReference type="ARBA" id="ARBA00012944"/>
    </source>
</evidence>
<dbReference type="PRINTS" id="PR01436">
    <property type="entry name" value="NADHDHGNASE2"/>
</dbReference>
<evidence type="ECO:0000313" key="20">
    <source>
        <dbReference type="EMBL" id="AWD31586.1"/>
    </source>
</evidence>
<name>A0A343WNL0_9HEMI</name>
<organism evidence="20">
    <name type="scientific">Cysteochila chiniana</name>
    <dbReference type="NCBI Taxonomy" id="2172476"/>
    <lineage>
        <taxon>Eukaryota</taxon>
        <taxon>Metazoa</taxon>
        <taxon>Ecdysozoa</taxon>
        <taxon>Arthropoda</taxon>
        <taxon>Hexapoda</taxon>
        <taxon>Insecta</taxon>
        <taxon>Pterygota</taxon>
        <taxon>Neoptera</taxon>
        <taxon>Paraneoptera</taxon>
        <taxon>Hemiptera</taxon>
        <taxon>Heteroptera</taxon>
        <taxon>Panheteroptera</taxon>
        <taxon>Cimicomorpha</taxon>
        <taxon>Tingidae</taxon>
        <taxon>Cysteochila</taxon>
    </lineage>
</organism>
<evidence type="ECO:0000256" key="11">
    <source>
        <dbReference type="ARBA" id="ARBA00022982"/>
    </source>
</evidence>
<comment type="function">
    <text evidence="18">Core subunit of the mitochondrial membrane respiratory chain NADH dehydrogenase (Complex I) which catalyzes electron transfer from NADH through the respiratory chain, using ubiquinone as an electron acceptor. Essential for the catalytic activity and assembly of complex I.</text>
</comment>
<evidence type="ECO:0000256" key="16">
    <source>
        <dbReference type="ARBA" id="ARBA00023136"/>
    </source>
</evidence>
<comment type="catalytic activity">
    <reaction evidence="17 18">
        <text>a ubiquinone + NADH + 5 H(+)(in) = a ubiquinol + NAD(+) + 4 H(+)(out)</text>
        <dbReference type="Rhea" id="RHEA:29091"/>
        <dbReference type="Rhea" id="RHEA-COMP:9565"/>
        <dbReference type="Rhea" id="RHEA-COMP:9566"/>
        <dbReference type="ChEBI" id="CHEBI:15378"/>
        <dbReference type="ChEBI" id="CHEBI:16389"/>
        <dbReference type="ChEBI" id="CHEBI:17976"/>
        <dbReference type="ChEBI" id="CHEBI:57540"/>
        <dbReference type="ChEBI" id="CHEBI:57945"/>
        <dbReference type="EC" id="7.1.1.2"/>
    </reaction>
</comment>
<dbReference type="GO" id="GO:0008137">
    <property type="term" value="F:NADH dehydrogenase (ubiquinone) activity"/>
    <property type="evidence" value="ECO:0007669"/>
    <property type="project" value="UniProtKB-EC"/>
</dbReference>
<dbReference type="GO" id="GO:0006120">
    <property type="term" value="P:mitochondrial electron transport, NADH to ubiquinone"/>
    <property type="evidence" value="ECO:0007669"/>
    <property type="project" value="InterPro"/>
</dbReference>
<keyword evidence="14 18" id="KW-0830">Ubiquinone</keyword>
<feature type="domain" description="NADH:quinone oxidoreductase/Mrp antiporter transmembrane" evidence="19">
    <location>
        <begin position="24"/>
        <end position="278"/>
    </location>
</feature>
<dbReference type="AlphaFoldDB" id="A0A343WNL0"/>